<dbReference type="InterPro" id="IPR036237">
    <property type="entry name" value="Xyl_isomerase-like_sf"/>
</dbReference>
<name>A0A382T2Q5_9ZZZZ</name>
<evidence type="ECO:0000259" key="1">
    <source>
        <dbReference type="Pfam" id="PF01261"/>
    </source>
</evidence>
<dbReference type="InterPro" id="IPR013022">
    <property type="entry name" value="Xyl_isomerase-like_TIM-brl"/>
</dbReference>
<protein>
    <recommendedName>
        <fullName evidence="1">Xylose isomerase-like TIM barrel domain-containing protein</fullName>
    </recommendedName>
</protein>
<dbReference type="PANTHER" id="PTHR12110:SF41">
    <property type="entry name" value="INOSOSE DEHYDRATASE"/>
    <property type="match status" value="1"/>
</dbReference>
<dbReference type="Pfam" id="PF01261">
    <property type="entry name" value="AP_endonuc_2"/>
    <property type="match status" value="1"/>
</dbReference>
<accession>A0A382T2Q5</accession>
<proteinExistence type="predicted"/>
<dbReference type="SUPFAM" id="SSF51658">
    <property type="entry name" value="Xylose isomerase-like"/>
    <property type="match status" value="1"/>
</dbReference>
<dbReference type="PANTHER" id="PTHR12110">
    <property type="entry name" value="HYDROXYPYRUVATE ISOMERASE"/>
    <property type="match status" value="1"/>
</dbReference>
<feature type="non-terminal residue" evidence="2">
    <location>
        <position position="1"/>
    </location>
</feature>
<gene>
    <name evidence="2" type="ORF">METZ01_LOCUS369107</name>
</gene>
<dbReference type="AlphaFoldDB" id="A0A382T2Q5"/>
<dbReference type="Gene3D" id="3.20.20.150">
    <property type="entry name" value="Divalent-metal-dependent TIM barrel enzymes"/>
    <property type="match status" value="1"/>
</dbReference>
<reference evidence="2" key="1">
    <citation type="submission" date="2018-05" db="EMBL/GenBank/DDBJ databases">
        <authorList>
            <person name="Lanie J.A."/>
            <person name="Ng W.-L."/>
            <person name="Kazmierczak K.M."/>
            <person name="Andrzejewski T.M."/>
            <person name="Davidsen T.M."/>
            <person name="Wayne K.J."/>
            <person name="Tettelin H."/>
            <person name="Glass J.I."/>
            <person name="Rusch D."/>
            <person name="Podicherti R."/>
            <person name="Tsui H.-C.T."/>
            <person name="Winkler M.E."/>
        </authorList>
    </citation>
    <scope>NUCLEOTIDE SEQUENCE</scope>
</reference>
<sequence>GAVRTCKALKVHGAKHLVLIDSISERRAPTAGRPNEAIQMDDAEWAGFVERIRTIARMGTEEYGLTVAIHAHAAGFCDFRPELERLLSEVDDSILKICLDTGHSVYADFDPVDFMKQNMSRISYMHFKDIDSEVKAKTIANRTNFYEACGNGIFCNLGKGAVNFKAVRQLLEEAGFDGWCTVEQDCDPLLQVSPMDDALNNRRFLESIGFV</sequence>
<dbReference type="InterPro" id="IPR050312">
    <property type="entry name" value="IolE/XylAMocC-like"/>
</dbReference>
<feature type="domain" description="Xylose isomerase-like TIM barrel" evidence="1">
    <location>
        <begin position="4"/>
        <end position="206"/>
    </location>
</feature>
<organism evidence="2">
    <name type="scientific">marine metagenome</name>
    <dbReference type="NCBI Taxonomy" id="408172"/>
    <lineage>
        <taxon>unclassified sequences</taxon>
        <taxon>metagenomes</taxon>
        <taxon>ecological metagenomes</taxon>
    </lineage>
</organism>
<dbReference type="EMBL" id="UINC01133365">
    <property type="protein sequence ID" value="SVD16253.1"/>
    <property type="molecule type" value="Genomic_DNA"/>
</dbReference>
<evidence type="ECO:0000313" key="2">
    <source>
        <dbReference type="EMBL" id="SVD16253.1"/>
    </source>
</evidence>